<name>A0AAV3AA50_PYXAD</name>
<sequence>MGLRPEWTGRPVPFALVLISRRLASFNGSQFEVTGTRSPTSAPSFCNKVEEFEGGIAKKLGSESSSRSETMFPMDWVESGISDSLLLAA</sequence>
<dbReference type="AlphaFoldDB" id="A0AAV3AA50"/>
<evidence type="ECO:0000313" key="1">
    <source>
        <dbReference type="EMBL" id="DBA23439.1"/>
    </source>
</evidence>
<evidence type="ECO:0000313" key="2">
    <source>
        <dbReference type="Proteomes" id="UP001181693"/>
    </source>
</evidence>
<accession>A0AAV3AA50</accession>
<comment type="caution">
    <text evidence="1">The sequence shown here is derived from an EMBL/GenBank/DDBJ whole genome shotgun (WGS) entry which is preliminary data.</text>
</comment>
<gene>
    <name evidence="1" type="ORF">GDO54_014353</name>
</gene>
<protein>
    <submittedName>
        <fullName evidence="1">Uncharacterized protein</fullName>
    </submittedName>
</protein>
<reference evidence="1" key="1">
    <citation type="thesis" date="2020" institute="ProQuest LLC" country="789 East Eisenhower Parkway, Ann Arbor, MI, USA">
        <title>Comparative Genomics and Chromosome Evolution.</title>
        <authorList>
            <person name="Mudd A.B."/>
        </authorList>
    </citation>
    <scope>NUCLEOTIDE SEQUENCE</scope>
    <source>
        <strain evidence="1">1538</strain>
        <tissue evidence="1">Blood</tissue>
    </source>
</reference>
<organism evidence="1 2">
    <name type="scientific">Pyxicephalus adspersus</name>
    <name type="common">African bullfrog</name>
    <dbReference type="NCBI Taxonomy" id="30357"/>
    <lineage>
        <taxon>Eukaryota</taxon>
        <taxon>Metazoa</taxon>
        <taxon>Chordata</taxon>
        <taxon>Craniata</taxon>
        <taxon>Vertebrata</taxon>
        <taxon>Euteleostomi</taxon>
        <taxon>Amphibia</taxon>
        <taxon>Batrachia</taxon>
        <taxon>Anura</taxon>
        <taxon>Neobatrachia</taxon>
        <taxon>Ranoidea</taxon>
        <taxon>Pyxicephalidae</taxon>
        <taxon>Pyxicephalinae</taxon>
        <taxon>Pyxicephalus</taxon>
    </lineage>
</organism>
<dbReference type="EMBL" id="DYDO01000006">
    <property type="protein sequence ID" value="DBA23439.1"/>
    <property type="molecule type" value="Genomic_DNA"/>
</dbReference>
<keyword evidence="2" id="KW-1185">Reference proteome</keyword>
<proteinExistence type="predicted"/>
<dbReference type="Proteomes" id="UP001181693">
    <property type="component" value="Unassembled WGS sequence"/>
</dbReference>